<proteinExistence type="predicted"/>
<name>A0A919WAI5_9ACTN</name>
<evidence type="ECO:0000313" key="2">
    <source>
        <dbReference type="Proteomes" id="UP000677082"/>
    </source>
</evidence>
<gene>
    <name evidence="1" type="ORF">Ato02nite_084420</name>
</gene>
<reference evidence="1 2" key="1">
    <citation type="submission" date="2021-03" db="EMBL/GenBank/DDBJ databases">
        <title>Whole genome shotgun sequence of Actinoplanes toevensis NBRC 105298.</title>
        <authorList>
            <person name="Komaki H."/>
            <person name="Tamura T."/>
        </authorList>
    </citation>
    <scope>NUCLEOTIDE SEQUENCE [LARGE SCALE GENOMIC DNA]</scope>
    <source>
        <strain evidence="1 2">NBRC 105298</strain>
    </source>
</reference>
<dbReference type="Proteomes" id="UP000677082">
    <property type="component" value="Unassembled WGS sequence"/>
</dbReference>
<organism evidence="1 2">
    <name type="scientific">Paractinoplanes toevensis</name>
    <dbReference type="NCBI Taxonomy" id="571911"/>
    <lineage>
        <taxon>Bacteria</taxon>
        <taxon>Bacillati</taxon>
        <taxon>Actinomycetota</taxon>
        <taxon>Actinomycetes</taxon>
        <taxon>Micromonosporales</taxon>
        <taxon>Micromonosporaceae</taxon>
        <taxon>Paractinoplanes</taxon>
    </lineage>
</organism>
<dbReference type="AlphaFoldDB" id="A0A919WAI5"/>
<protein>
    <submittedName>
        <fullName evidence="1">Uncharacterized protein</fullName>
    </submittedName>
</protein>
<comment type="caution">
    <text evidence="1">The sequence shown here is derived from an EMBL/GenBank/DDBJ whole genome shotgun (WGS) entry which is preliminary data.</text>
</comment>
<accession>A0A919WAI5</accession>
<dbReference type="EMBL" id="BOQN01000124">
    <property type="protein sequence ID" value="GIM96649.1"/>
    <property type="molecule type" value="Genomic_DNA"/>
</dbReference>
<evidence type="ECO:0000313" key="1">
    <source>
        <dbReference type="EMBL" id="GIM96649.1"/>
    </source>
</evidence>
<keyword evidence="2" id="KW-1185">Reference proteome</keyword>
<sequence length="80" mass="9102">MQVVLAGLQRDDLAAPRVAGPLPVDLDDRLEQPEHERKRVVFGRQRDALLLRLHVYSPKIDERKEYGRAVLTSTSVQLAE</sequence>